<dbReference type="InterPro" id="IPR011050">
    <property type="entry name" value="Pectin_lyase_fold/virulence"/>
</dbReference>
<evidence type="ECO:0000313" key="5">
    <source>
        <dbReference type="Proteomes" id="UP000315750"/>
    </source>
</evidence>
<dbReference type="NCBIfam" id="TIGR02601">
    <property type="entry name" value="autotrns_rpt"/>
    <property type="match status" value="1"/>
</dbReference>
<evidence type="ECO:0000256" key="3">
    <source>
        <dbReference type="SAM" id="SignalP"/>
    </source>
</evidence>
<dbReference type="Gene3D" id="2.160.20.20">
    <property type="match status" value="1"/>
</dbReference>
<dbReference type="KEGG" id="amuc:Pan181_31490"/>
<dbReference type="GO" id="GO:0000272">
    <property type="term" value="P:polysaccharide catabolic process"/>
    <property type="evidence" value="ECO:0007669"/>
    <property type="project" value="InterPro"/>
</dbReference>
<dbReference type="OrthoDB" id="223410at2"/>
<feature type="signal peptide" evidence="3">
    <location>
        <begin position="1"/>
        <end position="27"/>
    </location>
</feature>
<feature type="region of interest" description="Disordered" evidence="2">
    <location>
        <begin position="371"/>
        <end position="392"/>
    </location>
</feature>
<dbReference type="Gene3D" id="1.10.1330.10">
    <property type="entry name" value="Dockerin domain"/>
    <property type="match status" value="1"/>
</dbReference>
<dbReference type="InterPro" id="IPR012332">
    <property type="entry name" value="Autotransporter_pectin_lyase_C"/>
</dbReference>
<reference evidence="4 5" key="1">
    <citation type="submission" date="2019-02" db="EMBL/GenBank/DDBJ databases">
        <title>Deep-cultivation of Planctomycetes and their phenomic and genomic characterization uncovers novel biology.</title>
        <authorList>
            <person name="Wiegand S."/>
            <person name="Jogler M."/>
            <person name="Boedeker C."/>
            <person name="Pinto D."/>
            <person name="Vollmers J."/>
            <person name="Rivas-Marin E."/>
            <person name="Kohn T."/>
            <person name="Peeters S.H."/>
            <person name="Heuer A."/>
            <person name="Rast P."/>
            <person name="Oberbeckmann S."/>
            <person name="Bunk B."/>
            <person name="Jeske O."/>
            <person name="Meyerdierks A."/>
            <person name="Storesund J.E."/>
            <person name="Kallscheuer N."/>
            <person name="Luecker S."/>
            <person name="Lage O.M."/>
            <person name="Pohl T."/>
            <person name="Merkel B.J."/>
            <person name="Hornburger P."/>
            <person name="Mueller R.-W."/>
            <person name="Bruemmer F."/>
            <person name="Labrenz M."/>
            <person name="Spormann A.M."/>
            <person name="Op den Camp H."/>
            <person name="Overmann J."/>
            <person name="Amann R."/>
            <person name="Jetten M.S.M."/>
            <person name="Mascher T."/>
            <person name="Medema M.H."/>
            <person name="Devos D.P."/>
            <person name="Kaster A.-K."/>
            <person name="Ovreas L."/>
            <person name="Rohde M."/>
            <person name="Galperin M.Y."/>
            <person name="Jogler C."/>
        </authorList>
    </citation>
    <scope>NUCLEOTIDE SEQUENCE [LARGE SCALE GENOMIC DNA]</scope>
    <source>
        <strain evidence="4 5">Pan181</strain>
    </source>
</reference>
<proteinExistence type="predicted"/>
<dbReference type="Pfam" id="PF15892">
    <property type="entry name" value="BNR_4"/>
    <property type="match status" value="1"/>
</dbReference>
<dbReference type="InterPro" id="IPR036439">
    <property type="entry name" value="Dockerin_dom_sf"/>
</dbReference>
<dbReference type="EMBL" id="CP036278">
    <property type="protein sequence ID" value="QDU56937.1"/>
    <property type="molecule type" value="Genomic_DNA"/>
</dbReference>
<feature type="chain" id="PRO_5022204701" evidence="3">
    <location>
        <begin position="28"/>
        <end position="1281"/>
    </location>
</feature>
<sequence length="1281" mass="137025" precursor="true">MISISRCRAACVCLSLFSLFVCCSAQAQTDPLDYLQVNLITDNDSGTNELGRDRVSINSTAFKNESMVTSGNYQFVVYYREDGRLIVSRRDLTAATNDWDIRVTEFTSYNINDAHNVPVLGIDGDGYLHVAWGTHNNPLLYTRSTTPVDGGEPLQFTGDTVGNSGALNTMTGEDELSTTYPNFIRVPNSGDLLFNYRTGSSGNGVYRIARFNDTNDSWSWADRVWVANTDSSGLTYNAYPHNLSYDSNGGLHASWTYRYNSSSPTGHVGFQTNHNLFYAYSPDDGVTWYKDINGTIPYPDVIDEPNSQVIVDIPEGSSLINTGTQAVDAYDRPAIATWWSPGANDPVPDHRRQYMFVGNDGNEWFTSRITHRRSDPNTPVPETQLGNNHMGRPQIVFDDYNRAFVVYKDNDNGGGITVAYSQADSRDDWEFIKLTTDDLGYFEPTIDRMQWDSSRNLHILQQTIDGNSSNGGSPMSIVAWDTQAALGRVIHWTGAETSTWDSAASNFKHFDDSTLFEAYDNVTFDDEATARTIDLSSSIQAGKVVVDSTGDYVFTGNGSLAAGSLSVVGGGSLNLATSNNTYSGPTRVSNATLTITGDANAMVSTIIAADQGVVVMDASNAADMASAFEVWPRGVLEIGTAESVGTVFPTNPISILNDGVIRVHQQANLENMLGQGRVEVLNSSTSLQNNALFVGEVFVGANAGAEVLSADGLGGSQAHVQINAGGQLLLQQSGVYPQEVQLSGDGGGQGALQVASDRSVTLTDTVSLEGSTNAIQVGENSQLIVDRAINGSGELIKQGEGTLRLAGLNSYEGETRVLAGTLIVDGSTGVGPTWVQPNARLESGGRIQGHLTMEQGSILEVTPYTSLGNGVIYEERFGRDGSSPLNGLSPDTISGGEVWSAHSSITSNADGVSVASGSSATLPLEIEEGNRYVLDASFQNVSGDADWFAIGFLEGLMDGGAGNGNRFIADPTTGKAWMLFRGDNGNGPNQVLLGNDSSGTVATTSWPTLNTNGGDMQMRVVLDTTAGQGGYTASFFAKLPTDVDYTQITGPLQLLSETISAVGFANSHSDVIGDVDFFRLLRESYTPVAPDAFTIEGDLTLQESALIQLDLTDPTLYDRVAVTGAIYAYGKVEVTLANEAPTPTAGDSYDLFDFTSIQGVFESLALPELPSGLKWDNSQVLSSGVIEVIDGLLGDYNDDNVVNLADYTVWRESLGASGAGLKADGNGDLHVDELDYELWKSHFGEQLPANAEQSARVPEPNAGLLMGGFALLGGGRLARHR</sequence>
<keyword evidence="5" id="KW-1185">Reference proteome</keyword>
<accession>A0A518AQF0</accession>
<protein>
    <submittedName>
        <fullName evidence="4">Autotransporter-associated beta strand repeat protein</fullName>
    </submittedName>
</protein>
<dbReference type="RefSeq" id="WP_145247765.1">
    <property type="nucleotide sequence ID" value="NZ_CP036278.1"/>
</dbReference>
<organism evidence="4 5">
    <name type="scientific">Aeoliella mucimassa</name>
    <dbReference type="NCBI Taxonomy" id="2527972"/>
    <lineage>
        <taxon>Bacteria</taxon>
        <taxon>Pseudomonadati</taxon>
        <taxon>Planctomycetota</taxon>
        <taxon>Planctomycetia</taxon>
        <taxon>Pirellulales</taxon>
        <taxon>Lacipirellulaceae</taxon>
        <taxon>Aeoliella</taxon>
    </lineage>
</organism>
<dbReference type="Pfam" id="PF12951">
    <property type="entry name" value="PATR"/>
    <property type="match status" value="2"/>
</dbReference>
<evidence type="ECO:0000313" key="4">
    <source>
        <dbReference type="EMBL" id="QDU56937.1"/>
    </source>
</evidence>
<keyword evidence="1 3" id="KW-0732">Signal</keyword>
<dbReference type="SUPFAM" id="SSF63446">
    <property type="entry name" value="Type I dockerin domain"/>
    <property type="match status" value="1"/>
</dbReference>
<dbReference type="SUPFAM" id="SSF51126">
    <property type="entry name" value="Pectin lyase-like"/>
    <property type="match status" value="1"/>
</dbReference>
<dbReference type="InterPro" id="IPR013425">
    <property type="entry name" value="Autotrns_rpt"/>
</dbReference>
<evidence type="ECO:0000256" key="2">
    <source>
        <dbReference type="SAM" id="MobiDB-lite"/>
    </source>
</evidence>
<gene>
    <name evidence="4" type="ORF">Pan181_31490</name>
</gene>
<feature type="compositionally biased region" description="Polar residues" evidence="2">
    <location>
        <begin position="376"/>
        <end position="387"/>
    </location>
</feature>
<name>A0A518AQF0_9BACT</name>
<evidence type="ECO:0000256" key="1">
    <source>
        <dbReference type="ARBA" id="ARBA00022729"/>
    </source>
</evidence>
<dbReference type="Proteomes" id="UP000315750">
    <property type="component" value="Chromosome"/>
</dbReference>